<keyword evidence="5" id="KW-1185">Reference proteome</keyword>
<protein>
    <submittedName>
        <fullName evidence="4">Imelysin family protein</fullName>
    </submittedName>
</protein>
<evidence type="ECO:0000256" key="1">
    <source>
        <dbReference type="ARBA" id="ARBA00004196"/>
    </source>
</evidence>
<feature type="domain" description="Imelysin-like" evidence="3">
    <location>
        <begin position="71"/>
        <end position="377"/>
    </location>
</feature>
<dbReference type="Pfam" id="PF09375">
    <property type="entry name" value="Peptidase_M75"/>
    <property type="match status" value="1"/>
</dbReference>
<dbReference type="Proteomes" id="UP001247805">
    <property type="component" value="Unassembled WGS sequence"/>
</dbReference>
<reference evidence="4 5" key="1">
    <citation type="submission" date="2023-10" db="EMBL/GenBank/DDBJ databases">
        <title>Glaciecola aquimarina strain GGW-M5 nov., isolated from a coastal seawater.</title>
        <authorList>
            <person name="Bayburt H."/>
            <person name="Kim J.M."/>
            <person name="Choi B.J."/>
            <person name="Jeon C.O."/>
        </authorList>
    </citation>
    <scope>NUCLEOTIDE SEQUENCE [LARGE SCALE GENOMIC DNA]</scope>
    <source>
        <strain evidence="4 5">KCTC 32108</strain>
    </source>
</reference>
<evidence type="ECO:0000313" key="5">
    <source>
        <dbReference type="Proteomes" id="UP001247805"/>
    </source>
</evidence>
<evidence type="ECO:0000259" key="3">
    <source>
        <dbReference type="Pfam" id="PF09375"/>
    </source>
</evidence>
<name>A0ABU3SVK4_9ALTE</name>
<dbReference type="CDD" id="cd14659">
    <property type="entry name" value="Imelysin-like_IPPA"/>
    <property type="match status" value="1"/>
</dbReference>
<gene>
    <name evidence="4" type="ORF">RS130_08795</name>
</gene>
<dbReference type="Gene3D" id="1.20.1420.20">
    <property type="entry name" value="M75 peptidase, HXXE motif"/>
    <property type="match status" value="1"/>
</dbReference>
<evidence type="ECO:0000313" key="4">
    <source>
        <dbReference type="EMBL" id="MDU0354017.1"/>
    </source>
</evidence>
<dbReference type="InterPro" id="IPR034984">
    <property type="entry name" value="Imelysin-like_IPPA"/>
</dbReference>
<proteinExistence type="predicted"/>
<comment type="subcellular location">
    <subcellularLocation>
        <location evidence="1">Cell envelope</location>
    </subcellularLocation>
</comment>
<dbReference type="InterPro" id="IPR018976">
    <property type="entry name" value="Imelysin-like"/>
</dbReference>
<comment type="caution">
    <text evidence="4">The sequence shown here is derived from an EMBL/GenBank/DDBJ whole genome shotgun (WGS) entry which is preliminary data.</text>
</comment>
<dbReference type="RefSeq" id="WP_316025646.1">
    <property type="nucleotide sequence ID" value="NZ_JAWDIO010000002.1"/>
</dbReference>
<keyword evidence="2" id="KW-0732">Signal</keyword>
<accession>A0ABU3SVK4</accession>
<dbReference type="EMBL" id="JAWDIO010000002">
    <property type="protein sequence ID" value="MDU0354017.1"/>
    <property type="molecule type" value="Genomic_DNA"/>
</dbReference>
<evidence type="ECO:0000256" key="2">
    <source>
        <dbReference type="ARBA" id="ARBA00022729"/>
    </source>
</evidence>
<organism evidence="4 5">
    <name type="scientific">Paraglaciecola aquimarina</name>
    <dbReference type="NCBI Taxonomy" id="1235557"/>
    <lineage>
        <taxon>Bacteria</taxon>
        <taxon>Pseudomonadati</taxon>
        <taxon>Pseudomonadota</taxon>
        <taxon>Gammaproteobacteria</taxon>
        <taxon>Alteromonadales</taxon>
        <taxon>Alteromonadaceae</taxon>
        <taxon>Paraglaciecola</taxon>
    </lineage>
</organism>
<sequence>MHHPLTHIASFTKLSLVISFSLILGACGGGGGNTSSTPTQPDPVVEPTPNPAADLNAEFASYLTDLTDNHIIPAYADFVTKTQALQTQSHAFCSANTANIADLTSFKQRWQEVVQAWQKIQWLNLGPALDETRSLRIQFWEPGTDAVRNGVEALLLRQGETIDAVLISGVNVGAQGIPALEYLLYPPNNSDTLINASNREKRCEIATAIADNLYNMSSAIHSQWQTSGGNYRHTLITGINEFSSVQDAVEELVTLWLEHINIVKDDKILAALAVTSPGISQNAEHYLSDESLTSITTNLATYVSIFTAEGGQGFDDILTTTLAQQTIATQVNTEIAAAVSRIATINQNLNNYSSAIANDNGRAQLTALVDELNAIRDVLTIEFLQALDISTGFNATDGD</sequence>
<dbReference type="InterPro" id="IPR038352">
    <property type="entry name" value="Imelysin_sf"/>
</dbReference>